<dbReference type="RefSeq" id="WP_155840300.1">
    <property type="nucleotide sequence ID" value="NZ_BAAAIA010000009.1"/>
</dbReference>
<feature type="transmembrane region" description="Helical" evidence="1">
    <location>
        <begin position="81"/>
        <end position="105"/>
    </location>
</feature>
<feature type="transmembrane region" description="Helical" evidence="1">
    <location>
        <begin position="161"/>
        <end position="184"/>
    </location>
</feature>
<proteinExistence type="predicted"/>
<dbReference type="InterPro" id="IPR000572">
    <property type="entry name" value="OxRdtase_Mopterin-bd_dom"/>
</dbReference>
<dbReference type="AlphaFoldDB" id="A0A7C9LVE0"/>
<protein>
    <submittedName>
        <fullName evidence="3">Molybdopterin-dependent oxidoreductase</fullName>
    </submittedName>
</protein>
<feature type="domain" description="Oxidoreductase molybdopterin-binding" evidence="2">
    <location>
        <begin position="262"/>
        <end position="395"/>
    </location>
</feature>
<evidence type="ECO:0000313" key="3">
    <source>
        <dbReference type="EMBL" id="MUN05637.1"/>
    </source>
</evidence>
<dbReference type="InterPro" id="IPR036374">
    <property type="entry name" value="OxRdtase_Mopterin-bd_sf"/>
</dbReference>
<dbReference type="Pfam" id="PF00174">
    <property type="entry name" value="Oxidored_molyb"/>
    <property type="match status" value="1"/>
</dbReference>
<dbReference type="EMBL" id="WODA01000002">
    <property type="protein sequence ID" value="MUN05637.1"/>
    <property type="molecule type" value="Genomic_DNA"/>
</dbReference>
<comment type="caution">
    <text evidence="3">The sequence shown here is derived from an EMBL/GenBank/DDBJ whole genome shotgun (WGS) entry which is preliminary data.</text>
</comment>
<feature type="transmembrane region" description="Helical" evidence="1">
    <location>
        <begin position="204"/>
        <end position="228"/>
    </location>
</feature>
<name>A0A7C9LVE0_9MICO</name>
<organism evidence="3 4">
    <name type="scientific">Agromyces luteolus</name>
    <dbReference type="NCBI Taxonomy" id="88373"/>
    <lineage>
        <taxon>Bacteria</taxon>
        <taxon>Bacillati</taxon>
        <taxon>Actinomycetota</taxon>
        <taxon>Actinomycetes</taxon>
        <taxon>Micrococcales</taxon>
        <taxon>Microbacteriaceae</taxon>
        <taxon>Agromyces</taxon>
    </lineage>
</organism>
<reference evidence="3 4" key="1">
    <citation type="submission" date="2019-11" db="EMBL/GenBank/DDBJ databases">
        <title>Agromyces kandeliae sp. nov., isolated from mangrove soil.</title>
        <authorList>
            <person name="Wang R."/>
        </authorList>
    </citation>
    <scope>NUCLEOTIDE SEQUENCE [LARGE SCALE GENOMIC DNA]</scope>
    <source>
        <strain evidence="3 4">JCM 11431</strain>
    </source>
</reference>
<feature type="transmembrane region" description="Helical" evidence="1">
    <location>
        <begin position="40"/>
        <end position="61"/>
    </location>
</feature>
<evidence type="ECO:0000313" key="4">
    <source>
        <dbReference type="Proteomes" id="UP000480122"/>
    </source>
</evidence>
<keyword evidence="1" id="KW-0812">Transmembrane</keyword>
<keyword evidence="4" id="KW-1185">Reference proteome</keyword>
<dbReference type="PANTHER" id="PTHR43032">
    <property type="entry name" value="PROTEIN-METHIONINE-SULFOXIDE REDUCTASE"/>
    <property type="match status" value="1"/>
</dbReference>
<accession>A0A7C9LVE0</accession>
<evidence type="ECO:0000259" key="2">
    <source>
        <dbReference type="Pfam" id="PF00174"/>
    </source>
</evidence>
<gene>
    <name evidence="3" type="ORF">GLX25_00695</name>
</gene>
<dbReference type="Gene3D" id="3.90.420.10">
    <property type="entry name" value="Oxidoreductase, molybdopterin-binding domain"/>
    <property type="match status" value="1"/>
</dbReference>
<dbReference type="OrthoDB" id="5241952at2"/>
<keyword evidence="1" id="KW-0472">Membrane</keyword>
<keyword evidence="1" id="KW-1133">Transmembrane helix</keyword>
<sequence>MAGLTERASARIAERLEPLMGAAHDAASDPQVKSARTTVVVGRLLGAAFLICFGTGVYSHLLQDPLPWLPMPTRPVELYRVTQGLHVITGTAAVPLLLAKLWTVYPRLFTWPPVRSVSHLLERASIAVLVGVSLVEVTIGLMNLVQWYAFPFSFRATHFALAWVLIGALAIHLGVKLPVIAKVWRRPTGDRADATGRFVSRRGFLVAVGAAATSAVALTAGQTVPALAPLNVLAPRRMGVGPQGLPINRTAAQAGVTETAVAPDWVLTVTSPTGSRDFTLEDLRALPQAEEVLPIACVEGWSQSATWRGVRMVDLLAAADAAEPTAPLRIESLQERGAFARTEMPPQYARDPLTLVALELNGGTLDVDHGYPARIIAPGRPGVMQTKWLRRIEVTA</sequence>
<dbReference type="SUPFAM" id="SSF56524">
    <property type="entry name" value="Oxidoreductase molybdopterin-binding domain"/>
    <property type="match status" value="1"/>
</dbReference>
<dbReference type="PANTHER" id="PTHR43032:SF2">
    <property type="entry name" value="BLL0505 PROTEIN"/>
    <property type="match status" value="1"/>
</dbReference>
<feature type="transmembrane region" description="Helical" evidence="1">
    <location>
        <begin position="126"/>
        <end position="149"/>
    </location>
</feature>
<evidence type="ECO:0000256" key="1">
    <source>
        <dbReference type="SAM" id="Phobius"/>
    </source>
</evidence>
<dbReference type="Proteomes" id="UP000480122">
    <property type="component" value="Unassembled WGS sequence"/>
</dbReference>